<dbReference type="STRING" id="1802126.A3B25_02375"/>
<dbReference type="Proteomes" id="UP000179106">
    <property type="component" value="Unassembled WGS sequence"/>
</dbReference>
<sequence>MRNLRNTSVFITIAFVLILASFWGYTLYVSGFTGPSQVPGSGGGVIVADSSNNIGIGTSTTRAYSKFLVVSSSTDSNNYAIIVLQPNGNPIFAVRNDGMVGVATSTPNAGTLTVQGNIYSTGAFTGTIAAANVTAGVFSSGNFAFPSSVGIATTTQVGLPQPLSVYGNEYISGSLGIGVTNPNSAFQVANLINFDLNRSSTFVGYQSGAASTGNYNSGFGVGTLQFNTSGVNNTAFGRNALNTNTIGNNNSAFGHDALTLNDIGSQNSAFGRTALSRNTSGGSNSAFGFTALYTNTIGYDNSAFGDSALFSSINATSNSAFGFEAGKNITSGSKNTLMGTQAGYVLTTGSGNIMIGSGVQGLSATQSNSLNIGNLIYGNLSTGMVGIGTSTPQAILSVGDNTAGLVAVFGGGAGKINVGTVDPIYTIDGKKYATYLPAMTGQKEETTGVVYVTGDPLRWSENEASEGQATATWSYKIDFNKVEEGSDLWLFNKVTALKNNFDNLAVLLTPSFDGKVWYEKDAAKRTLTIFAIPESGAGAAGSSEISYRLSAPRFDADQWKNTTNDPSAGFVIGK</sequence>
<comment type="caution">
    <text evidence="1">The sequence shown here is derived from an EMBL/GenBank/DDBJ whole genome shotgun (WGS) entry which is preliminary data.</text>
</comment>
<reference evidence="1 2" key="1">
    <citation type="journal article" date="2016" name="Nat. Commun.">
        <title>Thousands of microbial genomes shed light on interconnected biogeochemical processes in an aquifer system.</title>
        <authorList>
            <person name="Anantharaman K."/>
            <person name="Brown C.T."/>
            <person name="Hug L.A."/>
            <person name="Sharon I."/>
            <person name="Castelle C.J."/>
            <person name="Probst A.J."/>
            <person name="Thomas B.C."/>
            <person name="Singh A."/>
            <person name="Wilkins M.J."/>
            <person name="Karaoz U."/>
            <person name="Brodie E.L."/>
            <person name="Williams K.H."/>
            <person name="Hubbard S.S."/>
            <person name="Banfield J.F."/>
        </authorList>
    </citation>
    <scope>NUCLEOTIDE SEQUENCE [LARGE SCALE GENOMIC DNA]</scope>
</reference>
<dbReference type="EMBL" id="MHNW01000045">
    <property type="protein sequence ID" value="OGZ52511.1"/>
    <property type="molecule type" value="Genomic_DNA"/>
</dbReference>
<protein>
    <recommendedName>
        <fullName evidence="3">Peptidase S74 domain-containing protein</fullName>
    </recommendedName>
</protein>
<name>A0A1G2GRD8_9BACT</name>
<evidence type="ECO:0000313" key="2">
    <source>
        <dbReference type="Proteomes" id="UP000179106"/>
    </source>
</evidence>
<accession>A0A1G2GRD8</accession>
<evidence type="ECO:0008006" key="3">
    <source>
        <dbReference type="Google" id="ProtNLM"/>
    </source>
</evidence>
<gene>
    <name evidence="1" type="ORF">A3B25_02375</name>
</gene>
<organism evidence="1 2">
    <name type="scientific">Candidatus Ryanbacteria bacterium RIFCSPLOWO2_01_FULL_48_26</name>
    <dbReference type="NCBI Taxonomy" id="1802126"/>
    <lineage>
        <taxon>Bacteria</taxon>
        <taxon>Candidatus Ryaniibacteriota</taxon>
    </lineage>
</organism>
<dbReference type="AlphaFoldDB" id="A0A1G2GRD8"/>
<evidence type="ECO:0000313" key="1">
    <source>
        <dbReference type="EMBL" id="OGZ52511.1"/>
    </source>
</evidence>
<proteinExistence type="predicted"/>